<protein>
    <submittedName>
        <fullName evidence="1">Uncharacterized protein</fullName>
    </submittedName>
</protein>
<name>A0AAJ6NDN3_9PAST</name>
<dbReference type="AlphaFoldDB" id="A0AAJ6NDN3"/>
<reference evidence="1" key="1">
    <citation type="journal article" date="2023" name="Front. Microbiol.">
        <title>Phylogeography and host specificity of Pasteurellaceae pathogenic to sea-farmed fish in the north-east Atlantic.</title>
        <authorList>
            <person name="Gulla S."/>
            <person name="Colquhoun D.J."/>
            <person name="Olsen A.B."/>
            <person name="Spilsberg B."/>
            <person name="Lagesen K."/>
            <person name="Aakesson C.P."/>
            <person name="Strom S."/>
            <person name="Manji F."/>
            <person name="Birkbeck T.H."/>
            <person name="Nilsen H.K."/>
        </authorList>
    </citation>
    <scope>NUCLEOTIDE SEQUENCE</scope>
    <source>
        <strain evidence="1">98B1</strain>
    </source>
</reference>
<comment type="caution">
    <text evidence="1">The sequence shown here is derived from an EMBL/GenBank/DDBJ whole genome shotgun (WGS) entry which is preliminary data.</text>
</comment>
<evidence type="ECO:0000313" key="2">
    <source>
        <dbReference type="Proteomes" id="UP001231736"/>
    </source>
</evidence>
<dbReference type="Proteomes" id="UP001231736">
    <property type="component" value="Unassembled WGS sequence"/>
</dbReference>
<accession>A0AAJ6NDN3</accession>
<dbReference type="RefSeq" id="WP_306387418.1">
    <property type="nucleotide sequence ID" value="NZ_JASAYT010000013.1"/>
</dbReference>
<sequence>MIKNIYAELMIPYYGIKINKVLEHIWYAPDSHYYCVFDWLNKNQDEDCDICYFDDYKNNKSLIMTRRNGFDESFILLCFLAQKENCKASDIMQWLSGISSKEEYIQRAKYIRKKIEYGYPCSVAFEGEEKDIFDEEKDHHGMAGMLNVREKEDYYEVYYDHYPERSNHRVQETVAIIYDKTLLYPYLLNKQFNLLRDRAEGELPLLD</sequence>
<evidence type="ECO:0000313" key="1">
    <source>
        <dbReference type="EMBL" id="MDP8174866.1"/>
    </source>
</evidence>
<organism evidence="1 2">
    <name type="scientific">Phocoenobacter skyensis</name>
    <dbReference type="NCBI Taxonomy" id="97481"/>
    <lineage>
        <taxon>Bacteria</taxon>
        <taxon>Pseudomonadati</taxon>
        <taxon>Pseudomonadota</taxon>
        <taxon>Gammaproteobacteria</taxon>
        <taxon>Pasteurellales</taxon>
        <taxon>Pasteurellaceae</taxon>
        <taxon>Phocoenobacter</taxon>
    </lineage>
</organism>
<gene>
    <name evidence="1" type="ORF">QJU97_05265</name>
</gene>
<proteinExistence type="predicted"/>
<dbReference type="EMBL" id="JASAYT010000013">
    <property type="protein sequence ID" value="MDP8174866.1"/>
    <property type="molecule type" value="Genomic_DNA"/>
</dbReference>